<dbReference type="EMBL" id="JACFYJ010000007">
    <property type="protein sequence ID" value="MEI5996867.1"/>
    <property type="molecule type" value="Genomic_DNA"/>
</dbReference>
<protein>
    <submittedName>
        <fullName evidence="2">Glycosyltransferase family 2 protein</fullName>
    </submittedName>
</protein>
<accession>A0ABU8IMP2</accession>
<dbReference type="SUPFAM" id="SSF53448">
    <property type="entry name" value="Nucleotide-diphospho-sugar transferases"/>
    <property type="match status" value="1"/>
</dbReference>
<gene>
    <name evidence="2" type="ORF">H3V53_06520</name>
</gene>
<dbReference type="InterPro" id="IPR029044">
    <property type="entry name" value="Nucleotide-diphossugar_trans"/>
</dbReference>
<proteinExistence type="predicted"/>
<dbReference type="CDD" id="cd00761">
    <property type="entry name" value="Glyco_tranf_GTA_type"/>
    <property type="match status" value="1"/>
</dbReference>
<dbReference type="Gene3D" id="3.90.550.10">
    <property type="entry name" value="Spore Coat Polysaccharide Biosynthesis Protein SpsA, Chain A"/>
    <property type="match status" value="1"/>
</dbReference>
<dbReference type="Proteomes" id="UP001386437">
    <property type="component" value="Unassembled WGS sequence"/>
</dbReference>
<keyword evidence="3" id="KW-1185">Reference proteome</keyword>
<comment type="caution">
    <text evidence="2">The sequence shown here is derived from an EMBL/GenBank/DDBJ whole genome shotgun (WGS) entry which is preliminary data.</text>
</comment>
<sequence length="245" mass="27134">MPEFDITAVINGHAEGLIAQPSLRSLSQAAANARSSGLRVELLAILDKPNAITQEVFNEFARHEPGLRIEVVEHGDLGYSRNSAVERAHGKWIGFLDADDIWGADWLVRAHAAAQADPRKVVWHPEANAYFGVTPYIFMHVDMEDPSFHIADLGYTNLWTSLCFTSADLLREVPYAGTDLKNGIGYEDWCWNIDVLNRGGIHKIVPNTAHAIRTRSMSLVKQTSAADSIPRPSDFFRKVIAAGRS</sequence>
<organism evidence="2 3">
    <name type="scientific">Paraburkholderia bengalensis</name>
    <dbReference type="NCBI Taxonomy" id="2747562"/>
    <lineage>
        <taxon>Bacteria</taxon>
        <taxon>Pseudomonadati</taxon>
        <taxon>Pseudomonadota</taxon>
        <taxon>Betaproteobacteria</taxon>
        <taxon>Burkholderiales</taxon>
        <taxon>Burkholderiaceae</taxon>
        <taxon>Paraburkholderia</taxon>
    </lineage>
</organism>
<feature type="domain" description="Glycosyltransferase 2-like" evidence="1">
    <location>
        <begin position="32"/>
        <end position="123"/>
    </location>
</feature>
<dbReference type="Pfam" id="PF00535">
    <property type="entry name" value="Glycos_transf_2"/>
    <property type="match status" value="1"/>
</dbReference>
<evidence type="ECO:0000313" key="3">
    <source>
        <dbReference type="Proteomes" id="UP001386437"/>
    </source>
</evidence>
<dbReference type="InterPro" id="IPR001173">
    <property type="entry name" value="Glyco_trans_2-like"/>
</dbReference>
<evidence type="ECO:0000259" key="1">
    <source>
        <dbReference type="Pfam" id="PF00535"/>
    </source>
</evidence>
<name>A0ABU8IMP2_9BURK</name>
<evidence type="ECO:0000313" key="2">
    <source>
        <dbReference type="EMBL" id="MEI5996867.1"/>
    </source>
</evidence>
<dbReference type="RefSeq" id="WP_336597276.1">
    <property type="nucleotide sequence ID" value="NZ_JACFYJ010000007.1"/>
</dbReference>
<reference evidence="2 3" key="1">
    <citation type="journal article" date="2022" name="Arch. Microbiol.">
        <title>Paraburkholderia bengalensis sp. nov. isolated from roots of Oryza sativa, IR64.</title>
        <authorList>
            <person name="Nag P."/>
            <person name="Mondal N."/>
            <person name="Sarkar J."/>
            <person name="Das S."/>
        </authorList>
    </citation>
    <scope>NUCLEOTIDE SEQUENCE [LARGE SCALE GENOMIC DNA]</scope>
    <source>
        <strain evidence="2 3">IR64_4_BI</strain>
    </source>
</reference>